<dbReference type="EMBL" id="JAQOSQ010000007">
    <property type="protein sequence ID" value="MDJ1183419.1"/>
    <property type="molecule type" value="Genomic_DNA"/>
</dbReference>
<accession>A0ABT7BW43</accession>
<dbReference type="PROSITE" id="PS51257">
    <property type="entry name" value="PROKAR_LIPOPROTEIN"/>
    <property type="match status" value="1"/>
</dbReference>
<evidence type="ECO:0000256" key="1">
    <source>
        <dbReference type="SAM" id="SignalP"/>
    </source>
</evidence>
<feature type="chain" id="PRO_5046351569" evidence="1">
    <location>
        <begin position="22"/>
        <end position="214"/>
    </location>
</feature>
<keyword evidence="3" id="KW-1185">Reference proteome</keyword>
<sequence>MTIFRFAPTHAIVLLSVLALAACQDGSVAGPSGSPAPVAASSSSLSEQQLTEASAIALSETGEAPASTGSALSPHPMFSSILPELQGGTKLPVLLPSSVPQADGEPQVYAILEGVSPSQYSTILGFTADCNGGNACRLGQIAADASALNVPVGAEAVDLDRGISGYFVPATCGANCSDAQLLWEYEGASYTIGLKAGQKRSLIEMANSAIATAQ</sequence>
<organism evidence="2 3">
    <name type="scientific">Roseofilum casamattae BLCC-M143</name>
    <dbReference type="NCBI Taxonomy" id="3022442"/>
    <lineage>
        <taxon>Bacteria</taxon>
        <taxon>Bacillati</taxon>
        <taxon>Cyanobacteriota</taxon>
        <taxon>Cyanophyceae</taxon>
        <taxon>Desertifilales</taxon>
        <taxon>Desertifilaceae</taxon>
        <taxon>Roseofilum</taxon>
        <taxon>Roseofilum casamattae</taxon>
    </lineage>
</organism>
<evidence type="ECO:0000313" key="2">
    <source>
        <dbReference type="EMBL" id="MDJ1183419.1"/>
    </source>
</evidence>
<protein>
    <submittedName>
        <fullName evidence="2">Uncharacterized protein</fullName>
    </submittedName>
</protein>
<proteinExistence type="predicted"/>
<evidence type="ECO:0000313" key="3">
    <source>
        <dbReference type="Proteomes" id="UP001232992"/>
    </source>
</evidence>
<keyword evidence="1" id="KW-0732">Signal</keyword>
<name>A0ABT7BW43_9CYAN</name>
<feature type="signal peptide" evidence="1">
    <location>
        <begin position="1"/>
        <end position="21"/>
    </location>
</feature>
<reference evidence="2 3" key="1">
    <citation type="submission" date="2023-01" db="EMBL/GenBank/DDBJ databases">
        <title>Novel diversity within Roseofilum (Cyanobacteria; Desertifilaceae) from marine benthic mats with descriptions of four novel species.</title>
        <authorList>
            <person name="Wang Y."/>
            <person name="Berthold D.E."/>
            <person name="Hu J."/>
            <person name="Lefler F.W."/>
            <person name="Laughinghouse H.D. IV."/>
        </authorList>
    </citation>
    <scope>NUCLEOTIDE SEQUENCE [LARGE SCALE GENOMIC DNA]</scope>
    <source>
        <strain evidence="2 3">BLCC-M143</strain>
    </source>
</reference>
<comment type="caution">
    <text evidence="2">The sequence shown here is derived from an EMBL/GenBank/DDBJ whole genome shotgun (WGS) entry which is preliminary data.</text>
</comment>
<gene>
    <name evidence="2" type="ORF">PMH09_09425</name>
</gene>
<dbReference type="RefSeq" id="WP_283758070.1">
    <property type="nucleotide sequence ID" value="NZ_JAQOSQ010000007.1"/>
</dbReference>
<dbReference type="Proteomes" id="UP001232992">
    <property type="component" value="Unassembled WGS sequence"/>
</dbReference>